<dbReference type="SUPFAM" id="SSF51735">
    <property type="entry name" value="NAD(P)-binding Rossmann-fold domains"/>
    <property type="match status" value="1"/>
</dbReference>
<dbReference type="PRINTS" id="PR00080">
    <property type="entry name" value="SDRFAMILY"/>
</dbReference>
<dbReference type="Proteomes" id="UP001165378">
    <property type="component" value="Unassembled WGS sequence"/>
</dbReference>
<dbReference type="RefSeq" id="WP_235057794.1">
    <property type="nucleotide sequence ID" value="NZ_JAKFHA010000042.1"/>
</dbReference>
<comment type="similarity">
    <text evidence="1 3">Belongs to the short-chain dehydrogenases/reductases (SDR) family.</text>
</comment>
<keyword evidence="5" id="KW-1185">Reference proteome</keyword>
<dbReference type="InterPro" id="IPR002347">
    <property type="entry name" value="SDR_fam"/>
</dbReference>
<gene>
    <name evidence="4" type="ORF">LZ495_38220</name>
</gene>
<protein>
    <submittedName>
        <fullName evidence="4">SDR family NAD(P)-dependent oxidoreductase</fullName>
    </submittedName>
</protein>
<dbReference type="InterPro" id="IPR036291">
    <property type="entry name" value="NAD(P)-bd_dom_sf"/>
</dbReference>
<evidence type="ECO:0000313" key="4">
    <source>
        <dbReference type="EMBL" id="MCF2533022.1"/>
    </source>
</evidence>
<organism evidence="4 5">
    <name type="scientific">Yinghuangia soli</name>
    <dbReference type="NCBI Taxonomy" id="2908204"/>
    <lineage>
        <taxon>Bacteria</taxon>
        <taxon>Bacillati</taxon>
        <taxon>Actinomycetota</taxon>
        <taxon>Actinomycetes</taxon>
        <taxon>Kitasatosporales</taxon>
        <taxon>Streptomycetaceae</taxon>
        <taxon>Yinghuangia</taxon>
    </lineage>
</organism>
<dbReference type="PRINTS" id="PR00081">
    <property type="entry name" value="GDHRDH"/>
</dbReference>
<evidence type="ECO:0000313" key="5">
    <source>
        <dbReference type="Proteomes" id="UP001165378"/>
    </source>
</evidence>
<sequence length="296" mass="32091">MLNDFTGKVAVVTGAASGIGFAMAERFVAEGMKVVLSDIEQGALDKAVARLAEQGGDVLGHVTDVSIRDSVFALADAAFDRFGEVHVLCNNAGIGSGSEGKMWEHDPKDWDWCFAVNVFGVFNGVQAFVPRMLAQGTDGHIVNTSSGDGGIAPLPNASVYASTKAAVVTMTEALYAQLHQVQAKLGASVLFPGPKMLRTGLWESYRNRPERFAKTTPRKTPYNTLDAWEKAMRDAGQEIEFTPVESVAANVVEGIRENRFWILPASEHSDQMITSRSQSMLARSNPSYLETFILDK</sequence>
<dbReference type="Pfam" id="PF00106">
    <property type="entry name" value="adh_short"/>
    <property type="match status" value="1"/>
</dbReference>
<evidence type="ECO:0000256" key="3">
    <source>
        <dbReference type="RuleBase" id="RU000363"/>
    </source>
</evidence>
<dbReference type="Gene3D" id="3.40.50.720">
    <property type="entry name" value="NAD(P)-binding Rossmann-like Domain"/>
    <property type="match status" value="1"/>
</dbReference>
<dbReference type="CDD" id="cd05233">
    <property type="entry name" value="SDR_c"/>
    <property type="match status" value="1"/>
</dbReference>
<name>A0AA41QA58_9ACTN</name>
<reference evidence="4" key="1">
    <citation type="submission" date="2022-01" db="EMBL/GenBank/DDBJ databases">
        <title>Genome-Based Taxonomic Classification of the Phylum Actinobacteria.</title>
        <authorList>
            <person name="Gao Y."/>
        </authorList>
    </citation>
    <scope>NUCLEOTIDE SEQUENCE</scope>
    <source>
        <strain evidence="4">KLBMP 8922</strain>
    </source>
</reference>
<accession>A0AA41QA58</accession>
<keyword evidence="2" id="KW-0560">Oxidoreductase</keyword>
<dbReference type="GO" id="GO:0050664">
    <property type="term" value="F:oxidoreductase activity, acting on NAD(P)H, oxygen as acceptor"/>
    <property type="evidence" value="ECO:0007669"/>
    <property type="project" value="TreeGrafter"/>
</dbReference>
<evidence type="ECO:0000256" key="1">
    <source>
        <dbReference type="ARBA" id="ARBA00006484"/>
    </source>
</evidence>
<dbReference type="AlphaFoldDB" id="A0AA41QA58"/>
<proteinExistence type="inferred from homology"/>
<evidence type="ECO:0000256" key="2">
    <source>
        <dbReference type="ARBA" id="ARBA00023002"/>
    </source>
</evidence>
<dbReference type="EMBL" id="JAKFHA010000042">
    <property type="protein sequence ID" value="MCF2533022.1"/>
    <property type="molecule type" value="Genomic_DNA"/>
</dbReference>
<dbReference type="NCBIfam" id="NF004843">
    <property type="entry name" value="PRK06194.1"/>
    <property type="match status" value="1"/>
</dbReference>
<dbReference type="PANTHER" id="PTHR43008:SF7">
    <property type="entry name" value="SHORT CHAIN DEHYDROGENASE_REDUCTASE (AFU_ORTHOLOGUE AFUA_2G00830)"/>
    <property type="match status" value="1"/>
</dbReference>
<comment type="caution">
    <text evidence="4">The sequence shown here is derived from an EMBL/GenBank/DDBJ whole genome shotgun (WGS) entry which is preliminary data.</text>
</comment>
<dbReference type="PANTHER" id="PTHR43008">
    <property type="entry name" value="BENZIL REDUCTASE"/>
    <property type="match status" value="1"/>
</dbReference>